<dbReference type="Gene3D" id="1.10.8.870">
    <property type="entry name" value="Alpha-glycerophosphate oxidase, cap domain"/>
    <property type="match status" value="1"/>
</dbReference>
<evidence type="ECO:0000313" key="8">
    <source>
        <dbReference type="Proteomes" id="UP001220662"/>
    </source>
</evidence>
<dbReference type="InterPro" id="IPR038299">
    <property type="entry name" value="DAO_C_sf"/>
</dbReference>
<comment type="caution">
    <text evidence="7">The sequence shown here is derived from an EMBL/GenBank/DDBJ whole genome shotgun (WGS) entry which is preliminary data.</text>
</comment>
<dbReference type="SUPFAM" id="SSF54373">
    <property type="entry name" value="FAD-linked reductases, C-terminal domain"/>
    <property type="match status" value="1"/>
</dbReference>
<dbReference type="InterPro" id="IPR036188">
    <property type="entry name" value="FAD/NAD-bd_sf"/>
</dbReference>
<dbReference type="GO" id="GO:0004368">
    <property type="term" value="F:glycerol-3-phosphate dehydrogenase (quinone) activity"/>
    <property type="evidence" value="ECO:0007669"/>
    <property type="project" value="InterPro"/>
</dbReference>
<keyword evidence="5" id="KW-0560">Oxidoreductase</keyword>
<organism evidence="7 8">
    <name type="scientific">Pseudomonas citronellolis</name>
    <dbReference type="NCBI Taxonomy" id="53408"/>
    <lineage>
        <taxon>Bacteria</taxon>
        <taxon>Pseudomonadati</taxon>
        <taxon>Pseudomonadota</taxon>
        <taxon>Gammaproteobacteria</taxon>
        <taxon>Pseudomonadales</taxon>
        <taxon>Pseudomonadaceae</taxon>
        <taxon>Pseudomonas</taxon>
    </lineage>
</organism>
<dbReference type="RefSeq" id="WP_276215418.1">
    <property type="nucleotide sequence ID" value="NZ_JARJLR010000339.1"/>
</dbReference>
<sequence>MNRPPLEQLEGELYDVVVVGAGAVGCAAARQLAGRGFSTLLVDRGDIGAGTSSRSSRMLYSGLGYLAARYPLWQMPFRPLDMLRKLRYTRDVMQCRAELVREMPGHLTRHRFHYPFRQGDRYPTWLVDMGFRLVEALGGWKVPLAYRRLSPAQAASESALAAGLGGTLKGVGVFEEYMYAWPERICVDTALDAERRGARIRTYAEVENIAPAAEGWEVTLRERAPECIGRARLRARLVVNAAGPWVDRVHGAGGDAARRVLGIKGVNVMVRLPAAYQGQGLEAFSSRNEPFYVFPWRDYHFIGPTETVFTDDPDEVRVQDAEIDYILGEANRLFPDLKLGREHVHHCWCGVRPTSSLDGRITSLPVRLSEEPQRPGILTLTGSTIMLHRHAARLVAKAVEARLGKRGRAPKGLLAGKAIDLADLDRIIAGEHVVRLADLIRRRLRDGLDPDLGRGRAEELSRIAATRLGWSEARRQEELCHFEQDTAQVYRQLWGDTPIGLPPAGDLSLSGTT</sequence>
<evidence type="ECO:0000313" key="7">
    <source>
        <dbReference type="EMBL" id="MDF3844149.1"/>
    </source>
</evidence>
<evidence type="ECO:0000256" key="2">
    <source>
        <dbReference type="ARBA" id="ARBA00007330"/>
    </source>
</evidence>
<dbReference type="PRINTS" id="PR01001">
    <property type="entry name" value="FADG3PDH"/>
</dbReference>
<accession>A0AAW6PAL7</accession>
<evidence type="ECO:0000259" key="6">
    <source>
        <dbReference type="Pfam" id="PF01266"/>
    </source>
</evidence>
<feature type="domain" description="FAD dependent oxidoreductase" evidence="6">
    <location>
        <begin position="15"/>
        <end position="387"/>
    </location>
</feature>
<proteinExistence type="inferred from homology"/>
<dbReference type="InterPro" id="IPR000447">
    <property type="entry name" value="G3P_DH_FAD-dep"/>
</dbReference>
<dbReference type="PANTHER" id="PTHR11985">
    <property type="entry name" value="GLYCEROL-3-PHOSPHATE DEHYDROGENASE"/>
    <property type="match status" value="1"/>
</dbReference>
<evidence type="ECO:0000256" key="4">
    <source>
        <dbReference type="ARBA" id="ARBA00022827"/>
    </source>
</evidence>
<name>A0AAW6PAL7_9PSED</name>
<gene>
    <name evidence="7" type="ORF">P3W55_20760</name>
</gene>
<dbReference type="EMBL" id="JARJLR010000339">
    <property type="protein sequence ID" value="MDF3844149.1"/>
    <property type="molecule type" value="Genomic_DNA"/>
</dbReference>
<comment type="similarity">
    <text evidence="2">Belongs to the FAD-dependent glycerol-3-phosphate dehydrogenase family.</text>
</comment>
<dbReference type="Pfam" id="PF01266">
    <property type="entry name" value="DAO"/>
    <property type="match status" value="1"/>
</dbReference>
<dbReference type="InterPro" id="IPR006076">
    <property type="entry name" value="FAD-dep_OxRdtase"/>
</dbReference>
<dbReference type="PANTHER" id="PTHR11985:SF15">
    <property type="entry name" value="GLYCEROL-3-PHOSPHATE DEHYDROGENASE, MITOCHONDRIAL"/>
    <property type="match status" value="1"/>
</dbReference>
<reference evidence="7" key="1">
    <citation type="submission" date="2023-03" db="EMBL/GenBank/DDBJ databases">
        <title>Draft assemblies of triclosan tolerant bacteria isolated from returned activated sludge.</title>
        <authorList>
            <person name="Van Hamelsveld S."/>
        </authorList>
    </citation>
    <scope>NUCLEOTIDE SEQUENCE</scope>
    <source>
        <strain evidence="7">GW210015_S63</strain>
    </source>
</reference>
<dbReference type="AlphaFoldDB" id="A0AAW6PAL7"/>
<dbReference type="SUPFAM" id="SSF51905">
    <property type="entry name" value="FAD/NAD(P)-binding domain"/>
    <property type="match status" value="1"/>
</dbReference>
<dbReference type="Gene3D" id="3.50.50.60">
    <property type="entry name" value="FAD/NAD(P)-binding domain"/>
    <property type="match status" value="1"/>
</dbReference>
<comment type="cofactor">
    <cofactor evidence="1">
        <name>FAD</name>
        <dbReference type="ChEBI" id="CHEBI:57692"/>
    </cofactor>
</comment>
<dbReference type="GO" id="GO:0046168">
    <property type="term" value="P:glycerol-3-phosphate catabolic process"/>
    <property type="evidence" value="ECO:0007669"/>
    <property type="project" value="TreeGrafter"/>
</dbReference>
<dbReference type="PROSITE" id="PS51257">
    <property type="entry name" value="PROKAR_LIPOPROTEIN"/>
    <property type="match status" value="1"/>
</dbReference>
<protein>
    <submittedName>
        <fullName evidence="7">FAD-dependent oxidoreductase</fullName>
    </submittedName>
</protein>
<evidence type="ECO:0000256" key="1">
    <source>
        <dbReference type="ARBA" id="ARBA00001974"/>
    </source>
</evidence>
<keyword evidence="3" id="KW-0285">Flavoprotein</keyword>
<keyword evidence="4" id="KW-0274">FAD</keyword>
<dbReference type="Gene3D" id="3.30.9.10">
    <property type="entry name" value="D-Amino Acid Oxidase, subunit A, domain 2"/>
    <property type="match status" value="1"/>
</dbReference>
<evidence type="ECO:0000256" key="5">
    <source>
        <dbReference type="ARBA" id="ARBA00023002"/>
    </source>
</evidence>
<evidence type="ECO:0000256" key="3">
    <source>
        <dbReference type="ARBA" id="ARBA00022630"/>
    </source>
</evidence>
<dbReference type="Proteomes" id="UP001220662">
    <property type="component" value="Unassembled WGS sequence"/>
</dbReference>